<dbReference type="PANTHER" id="PTHR46401">
    <property type="entry name" value="GLYCOSYLTRANSFERASE WBBK-RELATED"/>
    <property type="match status" value="1"/>
</dbReference>
<accession>A0A0W8F658</accession>
<comment type="caution">
    <text evidence="4">The sequence shown here is derived from an EMBL/GenBank/DDBJ whole genome shotgun (WGS) entry which is preliminary data.</text>
</comment>
<dbReference type="FunFam" id="3.40.50.2000:FF:000119">
    <property type="entry name" value="Glycosyl transferase group 1"/>
    <property type="match status" value="1"/>
</dbReference>
<reference evidence="4" key="1">
    <citation type="journal article" date="2015" name="Proc. Natl. Acad. Sci. U.S.A.">
        <title>Networks of energetic and metabolic interactions define dynamics in microbial communities.</title>
        <authorList>
            <person name="Embree M."/>
            <person name="Liu J.K."/>
            <person name="Al-Bassam M.M."/>
            <person name="Zengler K."/>
        </authorList>
    </citation>
    <scope>NUCLEOTIDE SEQUENCE</scope>
</reference>
<dbReference type="EMBL" id="LNQE01001503">
    <property type="protein sequence ID" value="KUG16356.1"/>
    <property type="molecule type" value="Genomic_DNA"/>
</dbReference>
<dbReference type="CDD" id="cd03809">
    <property type="entry name" value="GT4_MtfB-like"/>
    <property type="match status" value="2"/>
</dbReference>
<feature type="domain" description="Glycosyltransferase subfamily 4-like N-terminal" evidence="3">
    <location>
        <begin position="19"/>
        <end position="204"/>
    </location>
</feature>
<dbReference type="Pfam" id="PF13439">
    <property type="entry name" value="Glyco_transf_4"/>
    <property type="match status" value="1"/>
</dbReference>
<dbReference type="InterPro" id="IPR028098">
    <property type="entry name" value="Glyco_trans_4-like_N"/>
</dbReference>
<dbReference type="GO" id="GO:0009103">
    <property type="term" value="P:lipopolysaccharide biosynthetic process"/>
    <property type="evidence" value="ECO:0007669"/>
    <property type="project" value="TreeGrafter"/>
</dbReference>
<keyword evidence="4" id="KW-0328">Glycosyltransferase</keyword>
<dbReference type="GO" id="GO:0016757">
    <property type="term" value="F:glycosyltransferase activity"/>
    <property type="evidence" value="ECO:0007669"/>
    <property type="project" value="UniProtKB-KW"/>
</dbReference>
<dbReference type="InterPro" id="IPR001296">
    <property type="entry name" value="Glyco_trans_1"/>
</dbReference>
<gene>
    <name evidence="4" type="ORF">ASZ90_014030</name>
</gene>
<dbReference type="Pfam" id="PF00534">
    <property type="entry name" value="Glycos_transf_1"/>
    <property type="match status" value="2"/>
</dbReference>
<dbReference type="PANTHER" id="PTHR46401:SF2">
    <property type="entry name" value="GLYCOSYLTRANSFERASE WBBK-RELATED"/>
    <property type="match status" value="1"/>
</dbReference>
<sequence>MRIVIDMQGAQTPFSGNRGVGRYTIELVKAMARNPRGHDIILALNGAFSDSIEAIRAEFEGILPQENIKVWQQFFDTTAIIPENKWRTKAGEILREEFLNSLEGDIIFSTNLQEGVLDTACTSVKILPTESLICSTLHDVVPLIYPDKFLSNDTIREWYQEKIDFIRKSDIVLTDSRSSKSEISELLKIPIEKIHVIYLGINQDEFKPKSIENNDKKELLSRMNISDNFVMYVGGTDLNKNLDRLFSAFSELPKTILNSYQFLMVGGGFKLEESSFRKKIKKLGINDKVVFPGQVNDEELVMLYNLCDLFVFPSLHEGFGLPPLEAMACGAAVITSNKSSLPEIIEDEDALFNPYDDNDIAEKIEQTLTDNEFRNRLKIRGIQRARMFSWDDSAERLLKLFEETIKNNKKSHKSSKERDPIKTIINHVTSMSSGLSFDDKDLIALSISISETFCPRKKPKPMLFVDVSAIIKQDDLTGIQRVTRAISSELINNPHHLVDIELVYTSPDDSEFYRANDLINKISKIGSSNFDDEMVVFCPGDILLFLDLHPAVAISHGQKTQFLRNKGVLVYHIVHDILPELRPEFFWSELCYEFHEWLLAVSNSDGAICVSRTVADELAEWLKNNGPRRIRPFKIGWSHNGADIENSMPTRGLPNDASQILSQLSASPSFLMVGTIEPRKGHAQVFAAFENLWAHGIDANLVIVGRQGWNVDEFINRLRHHPELGRRLFWLEGISDEYLEKIYTASTCLIAASEGEGFGLPLIEAAQHKLPIIARDIPVFREVAGNHAFYFSSKEPLDLAGGIKEWLSLYRFKKYPKSDGMTWLTWKESAERLQDIIINDRWYIKWIRDMDNLLPRVNDSGLKTPKDRSL</sequence>
<name>A0A0W8F658_9ZZZZ</name>
<evidence type="ECO:0000259" key="3">
    <source>
        <dbReference type="Pfam" id="PF13439"/>
    </source>
</evidence>
<evidence type="ECO:0000256" key="1">
    <source>
        <dbReference type="ARBA" id="ARBA00022679"/>
    </source>
</evidence>
<feature type="domain" description="Glycosyl transferase family 1" evidence="2">
    <location>
        <begin position="226"/>
        <end position="383"/>
    </location>
</feature>
<feature type="domain" description="Glycosyl transferase family 1" evidence="2">
    <location>
        <begin position="668"/>
        <end position="810"/>
    </location>
</feature>
<evidence type="ECO:0000313" key="4">
    <source>
        <dbReference type="EMBL" id="KUG16356.1"/>
    </source>
</evidence>
<dbReference type="Gene3D" id="3.40.50.2000">
    <property type="entry name" value="Glycogen Phosphorylase B"/>
    <property type="match status" value="3"/>
</dbReference>
<organism evidence="4">
    <name type="scientific">hydrocarbon metagenome</name>
    <dbReference type="NCBI Taxonomy" id="938273"/>
    <lineage>
        <taxon>unclassified sequences</taxon>
        <taxon>metagenomes</taxon>
        <taxon>ecological metagenomes</taxon>
    </lineage>
</organism>
<protein>
    <submittedName>
        <fullName evidence="4">Mannosyltransferase</fullName>
    </submittedName>
</protein>
<dbReference type="AlphaFoldDB" id="A0A0W8F658"/>
<dbReference type="SUPFAM" id="SSF53756">
    <property type="entry name" value="UDP-Glycosyltransferase/glycogen phosphorylase"/>
    <property type="match status" value="2"/>
</dbReference>
<evidence type="ECO:0000259" key="2">
    <source>
        <dbReference type="Pfam" id="PF00534"/>
    </source>
</evidence>
<keyword evidence="1 4" id="KW-0808">Transferase</keyword>
<proteinExistence type="predicted"/>